<dbReference type="SUPFAM" id="SSF56112">
    <property type="entry name" value="Protein kinase-like (PK-like)"/>
    <property type="match status" value="1"/>
</dbReference>
<dbReference type="Proteomes" id="UP000256269">
    <property type="component" value="Unassembled WGS sequence"/>
</dbReference>
<gene>
    <name evidence="1" type="ORF">BCF44_108180</name>
</gene>
<protein>
    <recommendedName>
        <fullName evidence="3">Phosphotransferase family enzyme</fullName>
    </recommendedName>
</protein>
<reference evidence="1 2" key="1">
    <citation type="submission" date="2018-08" db="EMBL/GenBank/DDBJ databases">
        <title>Genomic Encyclopedia of Archaeal and Bacterial Type Strains, Phase II (KMG-II): from individual species to whole genera.</title>
        <authorList>
            <person name="Goeker M."/>
        </authorList>
    </citation>
    <scope>NUCLEOTIDE SEQUENCE [LARGE SCALE GENOMIC DNA]</scope>
    <source>
        <strain evidence="1 2">DSM 45791</strain>
    </source>
</reference>
<dbReference type="InterPro" id="IPR011009">
    <property type="entry name" value="Kinase-like_dom_sf"/>
</dbReference>
<dbReference type="OrthoDB" id="144109at2"/>
<dbReference type="RefSeq" id="WP_116176636.1">
    <property type="nucleotide sequence ID" value="NZ_CP144375.1"/>
</dbReference>
<name>A0A3E0HFY0_9PSEU</name>
<evidence type="ECO:0000313" key="1">
    <source>
        <dbReference type="EMBL" id="REH44700.1"/>
    </source>
</evidence>
<proteinExistence type="predicted"/>
<sequence>MSVETTAGPANAAGAADNEVLATVAAAESVLTRRFGASIRLADPEDLRGSGKATVLRVRVASTPFSLPKTLVVKSYTEPPIGELVDPFPHEAVSYQLFTALGGDDRMCPELIAHDGAKRLIVLEDLGRAPTLADKLLEHDARGAERALLAWARALGRLHATTAGREADFDALTRRLGGRPGQDPVARRAKVALAELPDLLREVLGVSVGDEALALAHEGGRLLSSAQHRAFSPSDACADNNLITGKGLRVLDFEGGCVRDVALDAAALRIPFPLCGCSFRLPNGMTEAMVAAWRAEVSPVFPDLDDDDVLMPKLLHGQLLWVWLSTWMYLPRPGVPDGPITNRLASPRRSSALHARWQRLRDDAARAKQPALAEHAEQVATAIAAQFGAEAAHLPLFPAFS</sequence>
<evidence type="ECO:0000313" key="2">
    <source>
        <dbReference type="Proteomes" id="UP000256269"/>
    </source>
</evidence>
<comment type="caution">
    <text evidence="1">The sequence shown here is derived from an EMBL/GenBank/DDBJ whole genome shotgun (WGS) entry which is preliminary data.</text>
</comment>
<accession>A0A3E0HFY0</accession>
<dbReference type="EMBL" id="QUNO01000008">
    <property type="protein sequence ID" value="REH44700.1"/>
    <property type="molecule type" value="Genomic_DNA"/>
</dbReference>
<evidence type="ECO:0008006" key="3">
    <source>
        <dbReference type="Google" id="ProtNLM"/>
    </source>
</evidence>
<keyword evidence="2" id="KW-1185">Reference proteome</keyword>
<organism evidence="1 2">
    <name type="scientific">Kutzneria buriramensis</name>
    <dbReference type="NCBI Taxonomy" id="1045776"/>
    <lineage>
        <taxon>Bacteria</taxon>
        <taxon>Bacillati</taxon>
        <taxon>Actinomycetota</taxon>
        <taxon>Actinomycetes</taxon>
        <taxon>Pseudonocardiales</taxon>
        <taxon>Pseudonocardiaceae</taxon>
        <taxon>Kutzneria</taxon>
    </lineage>
</organism>
<dbReference type="AlphaFoldDB" id="A0A3E0HFY0"/>